<dbReference type="KEGG" id="swi:Swit_2534"/>
<dbReference type="AlphaFoldDB" id="A0A9J9HC11"/>
<sequence length="426" mass="46923">MSKLASPFGATGCLSPTHVVLLCDIGARGKGMWHWDQGHVEYFEFDTLRAISAFVQNHDFMSTSRQVLAAATGLPFPAPPTHSPQRQYARVLKLSLLISENGGVAQPTPVSLLLSQPGVITSDEYFHFLAQASTEPSPALKDWYPEAPFRYPLLVALKYLLAKAAVGSTPSATLDEIIGAYRATGFVGSEDDAAFIGSLGNDSAYTVKGLSAPDNLRRQARESLKVLCQISYLHVVRDRVFINLARKDAEIAFGELNPIGGPRAANRDAEIRRLANLFTGGSTLDFFDYPETVIAEVVESGFEEGNKVQKTHVTIERNSGLRKAFFAANPTTVCDVCNLDTARSYPWTERVMDLHHLLPLSSGTRVIGRGTTFDDLVPLCPSCHRAVHRYYGEWFRTTKRLDFHSRDEAVGVYTNMKSKFPGLIHA</sequence>
<accession>A0A9J9HC11</accession>
<dbReference type="Gene3D" id="1.10.30.50">
    <property type="match status" value="1"/>
</dbReference>
<dbReference type="GO" id="GO:0004519">
    <property type="term" value="F:endonuclease activity"/>
    <property type="evidence" value="ECO:0007669"/>
    <property type="project" value="UniProtKB-KW"/>
</dbReference>
<gene>
    <name evidence="2" type="ordered locus">Swit_2534</name>
</gene>
<dbReference type="GO" id="GO:0008270">
    <property type="term" value="F:zinc ion binding"/>
    <property type="evidence" value="ECO:0007669"/>
    <property type="project" value="InterPro"/>
</dbReference>
<keyword evidence="2" id="KW-0378">Hydrolase</keyword>
<dbReference type="EMBL" id="CP000699">
    <property type="protein sequence ID" value="ABQ68893.1"/>
    <property type="molecule type" value="Genomic_DNA"/>
</dbReference>
<evidence type="ECO:0000313" key="2">
    <source>
        <dbReference type="EMBL" id="ABQ68893.1"/>
    </source>
</evidence>
<evidence type="ECO:0000259" key="1">
    <source>
        <dbReference type="Pfam" id="PF01844"/>
    </source>
</evidence>
<dbReference type="Proteomes" id="UP000001989">
    <property type="component" value="Chromosome"/>
</dbReference>
<dbReference type="InterPro" id="IPR002711">
    <property type="entry name" value="HNH"/>
</dbReference>
<name>A0A9J9HC11_RHIWR</name>
<feature type="domain" description="HNH" evidence="1">
    <location>
        <begin position="334"/>
        <end position="389"/>
    </location>
</feature>
<dbReference type="Pfam" id="PF01844">
    <property type="entry name" value="HNH"/>
    <property type="match status" value="1"/>
</dbReference>
<evidence type="ECO:0000313" key="3">
    <source>
        <dbReference type="Proteomes" id="UP000001989"/>
    </source>
</evidence>
<dbReference type="InterPro" id="IPR003615">
    <property type="entry name" value="HNH_nuc"/>
</dbReference>
<keyword evidence="3" id="KW-1185">Reference proteome</keyword>
<keyword evidence="2" id="KW-0255">Endonuclease</keyword>
<reference evidence="2 3" key="1">
    <citation type="journal article" date="2010" name="J. Bacteriol.">
        <title>Genome sequence of the dioxin-mineralizing bacterium Sphingomonas wittichii RW1.</title>
        <authorList>
            <person name="Miller T.R."/>
            <person name="Delcher A.L."/>
            <person name="Salzberg S.L."/>
            <person name="Saunders E."/>
            <person name="Detter J.C."/>
            <person name="Halden R.U."/>
        </authorList>
    </citation>
    <scope>NUCLEOTIDE SEQUENCE [LARGE SCALE GENOMIC DNA]</scope>
    <source>
        <strain evidence="3">DSM 6014 / CCUG 31198 / JCM 15750 / NBRC 105917 / EY 4224 / RW1</strain>
    </source>
</reference>
<protein>
    <submittedName>
        <fullName evidence="2">HNH endonuclease</fullName>
    </submittedName>
</protein>
<dbReference type="CDD" id="cd00085">
    <property type="entry name" value="HNHc"/>
    <property type="match status" value="1"/>
</dbReference>
<proteinExistence type="predicted"/>
<organism evidence="2 3">
    <name type="scientific">Rhizorhabdus wittichii (strain DSM 6014 / CCUG 31198 / JCM 15750 / NBRC 105917 / EY 4224 / RW1)</name>
    <name type="common">Sphingomonas wittichii</name>
    <dbReference type="NCBI Taxonomy" id="392499"/>
    <lineage>
        <taxon>Bacteria</taxon>
        <taxon>Pseudomonadati</taxon>
        <taxon>Pseudomonadota</taxon>
        <taxon>Alphaproteobacteria</taxon>
        <taxon>Sphingomonadales</taxon>
        <taxon>Sphingomonadaceae</taxon>
        <taxon>Rhizorhabdus</taxon>
    </lineage>
</organism>
<dbReference type="GO" id="GO:0003676">
    <property type="term" value="F:nucleic acid binding"/>
    <property type="evidence" value="ECO:0007669"/>
    <property type="project" value="InterPro"/>
</dbReference>
<keyword evidence="2" id="KW-0540">Nuclease</keyword>